<dbReference type="NCBIfam" id="TIGR03631">
    <property type="entry name" value="uS13_bact"/>
    <property type="match status" value="1"/>
</dbReference>
<evidence type="ECO:0000256" key="2">
    <source>
        <dbReference type="ARBA" id="ARBA00011458"/>
    </source>
</evidence>
<keyword evidence="5 7" id="KW-0689">Ribosomal protein</keyword>
<dbReference type="InterPro" id="IPR001892">
    <property type="entry name" value="Ribosomal_uS13"/>
</dbReference>
<comment type="subunit">
    <text evidence="2">Part of the 30S ribosomal subunit.</text>
</comment>
<evidence type="ECO:0000256" key="8">
    <source>
        <dbReference type="SAM" id="MobiDB-lite"/>
    </source>
</evidence>
<keyword evidence="4" id="KW-0694">RNA-binding</keyword>
<feature type="compositionally biased region" description="Basic residues" evidence="8">
    <location>
        <begin position="107"/>
        <end position="126"/>
    </location>
</feature>
<dbReference type="FunFam" id="1.10.8.50:FF:000001">
    <property type="entry name" value="30S ribosomal protein S13"/>
    <property type="match status" value="1"/>
</dbReference>
<name>A0A6C0AAD4_9FLOR</name>
<proteinExistence type="inferred from homology"/>
<dbReference type="AlphaFoldDB" id="A0A6C0AAD4"/>
<dbReference type="GO" id="GO:0015935">
    <property type="term" value="C:small ribosomal subunit"/>
    <property type="evidence" value="ECO:0007669"/>
    <property type="project" value="TreeGrafter"/>
</dbReference>
<gene>
    <name evidence="9" type="primary">rps13</name>
</gene>
<dbReference type="HAMAP" id="MF_01315">
    <property type="entry name" value="Ribosomal_uS13"/>
    <property type="match status" value="1"/>
</dbReference>
<dbReference type="PROSITE" id="PS50159">
    <property type="entry name" value="RIBOSOMAL_S13_2"/>
    <property type="match status" value="1"/>
</dbReference>
<dbReference type="GeneID" id="44152460"/>
<geneLocation type="plastid" evidence="9"/>
<dbReference type="InterPro" id="IPR027437">
    <property type="entry name" value="Rbsml_uS13_C"/>
</dbReference>
<evidence type="ECO:0000256" key="4">
    <source>
        <dbReference type="ARBA" id="ARBA00022884"/>
    </source>
</evidence>
<dbReference type="InterPro" id="IPR019980">
    <property type="entry name" value="Ribosomal_uS13_bac-type"/>
</dbReference>
<sequence length="126" mass="14502">MIRIVGVDLPKNKRIEISLTYIYGIGKSKAIEILEQLNINRNIKTNELNDEQIVLVRQILSNNYQVEGDLKRMESMNIKRLMTIGSYKGKRHQLGLPLRGQNTRTNARTKRGIKKTMAGKKKAPRK</sequence>
<dbReference type="InterPro" id="IPR010979">
    <property type="entry name" value="Ribosomal_uS13-like_H2TH"/>
</dbReference>
<dbReference type="PANTHER" id="PTHR10871:SF1">
    <property type="entry name" value="SMALL RIBOSOMAL SUBUNIT PROTEIN US13M"/>
    <property type="match status" value="1"/>
</dbReference>
<feature type="region of interest" description="Disordered" evidence="8">
    <location>
        <begin position="93"/>
        <end position="126"/>
    </location>
</feature>
<dbReference type="SUPFAM" id="SSF46946">
    <property type="entry name" value="S13-like H2TH domain"/>
    <property type="match status" value="1"/>
</dbReference>
<dbReference type="GO" id="GO:0019843">
    <property type="term" value="F:rRNA binding"/>
    <property type="evidence" value="ECO:0007669"/>
    <property type="project" value="UniProtKB-KW"/>
</dbReference>
<reference evidence="9" key="1">
    <citation type="journal article" date="2019" name="Mitochondrial DNA Part B Resour">
        <title>The complete plastid genome and phylogenetic analysis of Gracilaria textorii.</title>
        <authorList>
            <person name="Chen W."/>
            <person name="Liu T."/>
            <person name="Tang X."/>
            <person name="Jia X."/>
            <person name="Wu X."/>
        </authorList>
    </citation>
    <scope>NUCLEOTIDE SEQUENCE</scope>
</reference>
<evidence type="ECO:0000256" key="7">
    <source>
        <dbReference type="RuleBase" id="RU003830"/>
    </source>
</evidence>
<dbReference type="Gene3D" id="1.10.8.50">
    <property type="match status" value="1"/>
</dbReference>
<dbReference type="EMBL" id="MN053320">
    <property type="protein sequence ID" value="QHS70976.1"/>
    <property type="molecule type" value="Genomic_DNA"/>
</dbReference>
<dbReference type="PROSITE" id="PS00646">
    <property type="entry name" value="RIBOSOMAL_S13_1"/>
    <property type="match status" value="1"/>
</dbReference>
<evidence type="ECO:0000256" key="3">
    <source>
        <dbReference type="ARBA" id="ARBA00022730"/>
    </source>
</evidence>
<dbReference type="GO" id="GO:0003735">
    <property type="term" value="F:structural constituent of ribosome"/>
    <property type="evidence" value="ECO:0007669"/>
    <property type="project" value="InterPro"/>
</dbReference>
<dbReference type="GO" id="GO:0006412">
    <property type="term" value="P:translation"/>
    <property type="evidence" value="ECO:0007669"/>
    <property type="project" value="InterPro"/>
</dbReference>
<accession>A0A6C0AAD4</accession>
<dbReference type="InterPro" id="IPR018269">
    <property type="entry name" value="Ribosomal_uS13_CS"/>
</dbReference>
<dbReference type="Gene3D" id="4.10.910.10">
    <property type="entry name" value="30s ribosomal protein s13, domain 2"/>
    <property type="match status" value="1"/>
</dbReference>
<evidence type="ECO:0000313" key="9">
    <source>
        <dbReference type="EMBL" id="QHS70976.1"/>
    </source>
</evidence>
<keyword evidence="6 7" id="KW-0687">Ribonucleoprotein</keyword>
<protein>
    <submittedName>
        <fullName evidence="9">30S ribosomal protein S13</fullName>
    </submittedName>
</protein>
<comment type="similarity">
    <text evidence="1 7">Belongs to the universal ribosomal protein uS13 family.</text>
</comment>
<keyword evidence="9" id="KW-0934">Plastid</keyword>
<organism evidence="9">
    <name type="scientific">Gracilaria textorii</name>
    <dbReference type="NCBI Taxonomy" id="172949"/>
    <lineage>
        <taxon>Eukaryota</taxon>
        <taxon>Rhodophyta</taxon>
        <taxon>Florideophyceae</taxon>
        <taxon>Rhodymeniophycidae</taxon>
        <taxon>Gracilariales</taxon>
        <taxon>Gracilariaceae</taxon>
        <taxon>Gracilaria</taxon>
    </lineage>
</organism>
<evidence type="ECO:0000256" key="6">
    <source>
        <dbReference type="ARBA" id="ARBA00023274"/>
    </source>
</evidence>
<dbReference type="PIRSF" id="PIRSF002134">
    <property type="entry name" value="Ribosomal_S13"/>
    <property type="match status" value="1"/>
</dbReference>
<keyword evidence="3" id="KW-0699">rRNA-binding</keyword>
<dbReference type="RefSeq" id="YP_009732337.1">
    <property type="nucleotide sequence ID" value="NC_046043.1"/>
</dbReference>
<dbReference type="PANTHER" id="PTHR10871">
    <property type="entry name" value="30S RIBOSOMAL PROTEIN S13/40S RIBOSOMAL PROTEIN S18"/>
    <property type="match status" value="1"/>
</dbReference>
<evidence type="ECO:0000256" key="5">
    <source>
        <dbReference type="ARBA" id="ARBA00022980"/>
    </source>
</evidence>
<dbReference type="GO" id="GO:0005739">
    <property type="term" value="C:mitochondrion"/>
    <property type="evidence" value="ECO:0007669"/>
    <property type="project" value="TreeGrafter"/>
</dbReference>
<evidence type="ECO:0000256" key="1">
    <source>
        <dbReference type="ARBA" id="ARBA00008080"/>
    </source>
</evidence>
<dbReference type="Pfam" id="PF00416">
    <property type="entry name" value="Ribosomal_S13"/>
    <property type="match status" value="1"/>
</dbReference>